<dbReference type="RefSeq" id="WP_170847856.1">
    <property type="nucleotide sequence ID" value="NZ_BAABFM010000017.1"/>
</dbReference>
<evidence type="ECO:0000313" key="2">
    <source>
        <dbReference type="EMBL" id="SFN82150.1"/>
    </source>
</evidence>
<reference evidence="2 3" key="1">
    <citation type="submission" date="2016-10" db="EMBL/GenBank/DDBJ databases">
        <authorList>
            <person name="de Groot N.N."/>
        </authorList>
    </citation>
    <scope>NUCLEOTIDE SEQUENCE [LARGE SCALE GENOMIC DNA]</scope>
    <source>
        <strain evidence="2 3">DSM 1283</strain>
    </source>
</reference>
<dbReference type="SUPFAM" id="SSF47413">
    <property type="entry name" value="lambda repressor-like DNA-binding domains"/>
    <property type="match status" value="1"/>
</dbReference>
<dbReference type="Gene3D" id="1.10.260.40">
    <property type="entry name" value="lambda repressor-like DNA-binding domains"/>
    <property type="match status" value="1"/>
</dbReference>
<gene>
    <name evidence="2" type="ORF">SAMN04489757_102143</name>
</gene>
<sequence>MFNKMTFGKCLKLLLATLNVPMSHLAKAINVDNSLVSRWVHEKRIPSYAASYLDNIAEYLSRKILNTYQIKLLDELYYDLIEHDNVREITNSEKIRALLYNSLNYSIECKKKEKTDVANTSKSRNQISVNAGIIDTPQTNIANSVDLSGNDKLIYGISNIFSAVVDLLEIASRHKRRNNNTIYFTMCNYFDNSFFSENRVLYIRKLLLKVIENGWKVNFLFQLDNNMDRILRFIHFLLPMGGTGNIYIYYFNKYDISMPGKEMYIVSGIGALSCYPAGQSMVINCGFYIRNKSAIDVFTNYINLLIQNNTYSAIKYYPKDMNEEYHRSLSEIIGKPGNQFDYNSDFSMYYLSEKLYRKFLWKTELSQQEKLLSLQYYKKQWGGIIANLENHKYNSICFSESLELLMNDQILCLYTYSGVEKVKLGVQDMIEYLKHVIHFIMTYDNFHVAVIFQDTNLVKNNGSSYIIKERRAVYFDSFGSFESTSEVRLSIEEPMTVKAFTEYFNMIWDKISPVNKDKDEIVTWLQSYITILDKKK</sequence>
<organism evidence="2 3">
    <name type="scientific">Anaerocolumna aminovalerica</name>
    <dbReference type="NCBI Taxonomy" id="1527"/>
    <lineage>
        <taxon>Bacteria</taxon>
        <taxon>Bacillati</taxon>
        <taxon>Bacillota</taxon>
        <taxon>Clostridia</taxon>
        <taxon>Lachnospirales</taxon>
        <taxon>Lachnospiraceae</taxon>
        <taxon>Anaerocolumna</taxon>
    </lineage>
</organism>
<dbReference type="GO" id="GO:0003677">
    <property type="term" value="F:DNA binding"/>
    <property type="evidence" value="ECO:0007669"/>
    <property type="project" value="InterPro"/>
</dbReference>
<feature type="signal peptide" evidence="1">
    <location>
        <begin position="1"/>
        <end position="28"/>
    </location>
</feature>
<dbReference type="Proteomes" id="UP000198806">
    <property type="component" value="Unassembled WGS sequence"/>
</dbReference>
<accession>A0A1I5C502</accession>
<dbReference type="InterPro" id="IPR010982">
    <property type="entry name" value="Lambda_DNA-bd_dom_sf"/>
</dbReference>
<keyword evidence="1" id="KW-0732">Signal</keyword>
<feature type="chain" id="PRO_5011716683" description="HTH cro/C1-type domain-containing protein" evidence="1">
    <location>
        <begin position="29"/>
        <end position="536"/>
    </location>
</feature>
<name>A0A1I5C502_9FIRM</name>
<dbReference type="InterPro" id="IPR001387">
    <property type="entry name" value="Cro/C1-type_HTH"/>
</dbReference>
<dbReference type="AlphaFoldDB" id="A0A1I5C502"/>
<protein>
    <recommendedName>
        <fullName evidence="4">HTH cro/C1-type domain-containing protein</fullName>
    </recommendedName>
</protein>
<evidence type="ECO:0000256" key="1">
    <source>
        <dbReference type="SAM" id="SignalP"/>
    </source>
</evidence>
<evidence type="ECO:0008006" key="4">
    <source>
        <dbReference type="Google" id="ProtNLM"/>
    </source>
</evidence>
<keyword evidence="3" id="KW-1185">Reference proteome</keyword>
<dbReference type="STRING" id="1527.SAMN04489757_102143"/>
<dbReference type="EMBL" id="FOWD01000002">
    <property type="protein sequence ID" value="SFN82150.1"/>
    <property type="molecule type" value="Genomic_DNA"/>
</dbReference>
<dbReference type="CDD" id="cd00093">
    <property type="entry name" value="HTH_XRE"/>
    <property type="match status" value="1"/>
</dbReference>
<proteinExistence type="predicted"/>
<evidence type="ECO:0000313" key="3">
    <source>
        <dbReference type="Proteomes" id="UP000198806"/>
    </source>
</evidence>